<evidence type="ECO:0000259" key="1">
    <source>
        <dbReference type="Pfam" id="PF13794"/>
    </source>
</evidence>
<dbReference type="Pfam" id="PF13794">
    <property type="entry name" value="MiaE_2"/>
    <property type="match status" value="1"/>
</dbReference>
<proteinExistence type="predicted"/>
<comment type="caution">
    <text evidence="2">The sequence shown here is derived from an EMBL/GenBank/DDBJ whole genome shotgun (WGS) entry which is preliminary data.</text>
</comment>
<dbReference type="Proteomes" id="UP000469215">
    <property type="component" value="Unassembled WGS sequence"/>
</dbReference>
<dbReference type="InterPro" id="IPR059125">
    <property type="entry name" value="Ferritin_actino"/>
</dbReference>
<dbReference type="RefSeq" id="WP_160952880.1">
    <property type="nucleotide sequence ID" value="NZ_WWEQ01000016.1"/>
</dbReference>
<organism evidence="2 3">
    <name type="scientific">Brevibacterium rongguiense</name>
    <dbReference type="NCBI Taxonomy" id="2695267"/>
    <lineage>
        <taxon>Bacteria</taxon>
        <taxon>Bacillati</taxon>
        <taxon>Actinomycetota</taxon>
        <taxon>Actinomycetes</taxon>
        <taxon>Micrococcales</taxon>
        <taxon>Brevibacteriaceae</taxon>
        <taxon>Brevibacterium</taxon>
    </lineage>
</organism>
<reference evidence="2 3" key="1">
    <citation type="submission" date="2020-01" db="EMBL/GenBank/DDBJ databases">
        <authorList>
            <person name="Deng T."/>
        </authorList>
    </citation>
    <scope>NUCLEOTIDE SEQUENCE [LARGE SCALE GENOMIC DNA]</scope>
    <source>
        <strain evidence="2 3">5221</strain>
    </source>
</reference>
<protein>
    <recommendedName>
        <fullName evidence="1">Ferritin-like domain-containing protein</fullName>
    </recommendedName>
</protein>
<accession>A0A6N9H5Z1</accession>
<evidence type="ECO:0000313" key="2">
    <source>
        <dbReference type="EMBL" id="MYM19448.1"/>
    </source>
</evidence>
<gene>
    <name evidence="2" type="ORF">GSY69_05560</name>
</gene>
<dbReference type="AlphaFoldDB" id="A0A6N9H5Z1"/>
<dbReference type="InterPro" id="IPR012347">
    <property type="entry name" value="Ferritin-like"/>
</dbReference>
<feature type="domain" description="Ferritin-like" evidence="1">
    <location>
        <begin position="10"/>
        <end position="171"/>
    </location>
</feature>
<evidence type="ECO:0000313" key="3">
    <source>
        <dbReference type="Proteomes" id="UP000469215"/>
    </source>
</evidence>
<dbReference type="EMBL" id="WWEQ01000016">
    <property type="protein sequence ID" value="MYM19448.1"/>
    <property type="molecule type" value="Genomic_DNA"/>
</dbReference>
<sequence length="207" mass="22800">MPSPDSSDASVTTLAILSLSELSAFHRMATDAQYAPTVRDSIDLSRIAGRSLAHFEALTDRIEDLGGDLPRLLAEAEPSFTAFRERTKPKDWYESLMKGYVYDGIMKDFSRAALGELDEASHEVAVTALNDTRQADYLRERLAAAVAGDPVLASRLALWGRKLVAETLHRVRELTEQFPRASVDSAELTQHALSEHSRRMSALGLVA</sequence>
<keyword evidence="3" id="KW-1185">Reference proteome</keyword>
<name>A0A6N9H5Z1_9MICO</name>
<dbReference type="Gene3D" id="1.20.1260.10">
    <property type="match status" value="1"/>
</dbReference>